<name>J9GN52_9ZZZZ</name>
<proteinExistence type="predicted"/>
<reference evidence="1" key="1">
    <citation type="journal article" date="2012" name="PLoS ONE">
        <title>Gene sets for utilization of primary and secondary nutrition supplies in the distal gut of endangered iberian lynx.</title>
        <authorList>
            <person name="Alcaide M."/>
            <person name="Messina E."/>
            <person name="Richter M."/>
            <person name="Bargiela R."/>
            <person name="Peplies J."/>
            <person name="Huws S.A."/>
            <person name="Newbold C.J."/>
            <person name="Golyshin P.N."/>
            <person name="Simon M.A."/>
            <person name="Lopez G."/>
            <person name="Yakimov M.M."/>
            <person name="Ferrer M."/>
        </authorList>
    </citation>
    <scope>NUCLEOTIDE SEQUENCE</scope>
</reference>
<comment type="caution">
    <text evidence="1">The sequence shown here is derived from an EMBL/GenBank/DDBJ whole genome shotgun (WGS) entry which is preliminary data.</text>
</comment>
<accession>J9GN52</accession>
<dbReference type="EMBL" id="AMCI01003004">
    <property type="protein sequence ID" value="EJX01305.1"/>
    <property type="molecule type" value="Genomic_DNA"/>
</dbReference>
<dbReference type="AlphaFoldDB" id="J9GN52"/>
<sequence length="22" mass="2718">SFRMIIRLIRDYYKALNNQTTT</sequence>
<gene>
    <name evidence="1" type="ORF">EVA_10590</name>
</gene>
<organism evidence="1">
    <name type="scientific">gut metagenome</name>
    <dbReference type="NCBI Taxonomy" id="749906"/>
    <lineage>
        <taxon>unclassified sequences</taxon>
        <taxon>metagenomes</taxon>
        <taxon>organismal metagenomes</taxon>
    </lineage>
</organism>
<evidence type="ECO:0000313" key="1">
    <source>
        <dbReference type="EMBL" id="EJX01305.1"/>
    </source>
</evidence>
<feature type="non-terminal residue" evidence="1">
    <location>
        <position position="1"/>
    </location>
</feature>
<protein>
    <submittedName>
        <fullName evidence="1">Uncharacterized protein</fullName>
    </submittedName>
</protein>